<dbReference type="Pfam" id="PF00475">
    <property type="entry name" value="IGPD"/>
    <property type="match status" value="1"/>
</dbReference>
<dbReference type="GO" id="GO:0000105">
    <property type="term" value="P:L-histidine biosynthetic process"/>
    <property type="evidence" value="ECO:0007669"/>
    <property type="project" value="UniProtKB-UniRule"/>
</dbReference>
<evidence type="ECO:0000256" key="5">
    <source>
        <dbReference type="ARBA" id="ARBA00023239"/>
    </source>
</evidence>
<evidence type="ECO:0000256" key="3">
    <source>
        <dbReference type="ARBA" id="ARBA00022605"/>
    </source>
</evidence>
<gene>
    <name evidence="6" type="primary">hisB</name>
    <name evidence="7" type="ORF">SAMN02745111_00009</name>
</gene>
<dbReference type="EC" id="4.2.1.19" evidence="6"/>
<dbReference type="SUPFAM" id="SSF54211">
    <property type="entry name" value="Ribosomal protein S5 domain 2-like"/>
    <property type="match status" value="2"/>
</dbReference>
<dbReference type="Gene3D" id="3.30.230.40">
    <property type="entry name" value="Imidazole glycerol phosphate dehydratase, domain 1"/>
    <property type="match status" value="2"/>
</dbReference>
<dbReference type="EMBL" id="FUXZ01000002">
    <property type="protein sequence ID" value="SKA59498.1"/>
    <property type="molecule type" value="Genomic_DNA"/>
</dbReference>
<evidence type="ECO:0000256" key="1">
    <source>
        <dbReference type="ARBA" id="ARBA00005047"/>
    </source>
</evidence>
<name>A0A1T4V3K4_9FIRM</name>
<keyword evidence="3 6" id="KW-0028">Amino-acid biosynthesis</keyword>
<keyword evidence="8" id="KW-1185">Reference proteome</keyword>
<comment type="subcellular location">
    <subcellularLocation>
        <location evidence="6">Cytoplasm</location>
    </subcellularLocation>
</comment>
<keyword evidence="4 6" id="KW-0368">Histidine biosynthesis</keyword>
<dbReference type="HAMAP" id="MF_00076">
    <property type="entry name" value="HisB"/>
    <property type="match status" value="1"/>
</dbReference>
<dbReference type="Proteomes" id="UP000190814">
    <property type="component" value="Unassembled WGS sequence"/>
</dbReference>
<dbReference type="STRING" id="39495.SAMN02745111_00009"/>
<dbReference type="OrthoDB" id="9790411at2"/>
<comment type="pathway">
    <text evidence="1 6">Amino-acid biosynthesis; L-histidine biosynthesis; L-histidine from 5-phospho-alpha-D-ribose 1-diphosphate: step 6/9.</text>
</comment>
<evidence type="ECO:0000313" key="8">
    <source>
        <dbReference type="Proteomes" id="UP000190814"/>
    </source>
</evidence>
<accession>A0A1T4V3K4</accession>
<keyword evidence="5 6" id="KW-0456">Lyase</keyword>
<dbReference type="InterPro" id="IPR020568">
    <property type="entry name" value="Ribosomal_Su5_D2-typ_SF"/>
</dbReference>
<evidence type="ECO:0000256" key="2">
    <source>
        <dbReference type="ARBA" id="ARBA00016664"/>
    </source>
</evidence>
<evidence type="ECO:0000256" key="4">
    <source>
        <dbReference type="ARBA" id="ARBA00023102"/>
    </source>
</evidence>
<reference evidence="7 8" key="1">
    <citation type="submission" date="2017-02" db="EMBL/GenBank/DDBJ databases">
        <authorList>
            <person name="Peterson S.W."/>
        </authorList>
    </citation>
    <scope>NUCLEOTIDE SEQUENCE [LARGE SCALE GENOMIC DNA]</scope>
    <source>
        <strain evidence="7 8">ATCC 35992</strain>
    </source>
</reference>
<dbReference type="PANTHER" id="PTHR23133:SF2">
    <property type="entry name" value="IMIDAZOLEGLYCEROL-PHOSPHATE DEHYDRATASE"/>
    <property type="match status" value="1"/>
</dbReference>
<dbReference type="InterPro" id="IPR038494">
    <property type="entry name" value="IGPD_sf"/>
</dbReference>
<dbReference type="FunFam" id="3.30.230.40:FF:000003">
    <property type="entry name" value="Imidazoleglycerol-phosphate dehydratase HisB"/>
    <property type="match status" value="1"/>
</dbReference>
<keyword evidence="6" id="KW-0963">Cytoplasm</keyword>
<dbReference type="GO" id="GO:0005737">
    <property type="term" value="C:cytoplasm"/>
    <property type="evidence" value="ECO:0007669"/>
    <property type="project" value="UniProtKB-SubCell"/>
</dbReference>
<dbReference type="AlphaFoldDB" id="A0A1T4V3K4"/>
<dbReference type="NCBIfam" id="NF002111">
    <property type="entry name" value="PRK00951.2-1"/>
    <property type="match status" value="1"/>
</dbReference>
<organism evidence="7 8">
    <name type="scientific">Eubacterium uniforme</name>
    <dbReference type="NCBI Taxonomy" id="39495"/>
    <lineage>
        <taxon>Bacteria</taxon>
        <taxon>Bacillati</taxon>
        <taxon>Bacillota</taxon>
        <taxon>Clostridia</taxon>
        <taxon>Eubacteriales</taxon>
        <taxon>Eubacteriaceae</taxon>
        <taxon>Eubacterium</taxon>
    </lineage>
</organism>
<dbReference type="GO" id="GO:0004424">
    <property type="term" value="F:imidazoleglycerol-phosphate dehydratase activity"/>
    <property type="evidence" value="ECO:0007669"/>
    <property type="project" value="UniProtKB-UniRule"/>
</dbReference>
<dbReference type="PANTHER" id="PTHR23133">
    <property type="entry name" value="IMIDAZOLEGLYCEROL-PHOSPHATE DEHYDRATASE HIS7"/>
    <property type="match status" value="1"/>
</dbReference>
<evidence type="ECO:0000313" key="7">
    <source>
        <dbReference type="EMBL" id="SKA59498.1"/>
    </source>
</evidence>
<comment type="similarity">
    <text evidence="6">Belongs to the imidazoleglycerol-phosphate dehydratase family.</text>
</comment>
<dbReference type="CDD" id="cd07914">
    <property type="entry name" value="IGPD"/>
    <property type="match status" value="1"/>
</dbReference>
<dbReference type="NCBIfam" id="NF002114">
    <property type="entry name" value="PRK00951.2-4"/>
    <property type="match status" value="1"/>
</dbReference>
<sequence length="196" mass="21984">MEARVAEYKRKTDETDISVKINLDGSGKAEVDTGIGFFDHMLKNFARHGLFDLKVKVTGDLYVDCHHTIEDTGIAIGNAIRRAVGDKKGINRYGSVILPMDESLCLCALDLSGRPYLVFNADFTTDRVGYFDTEMTREFFYAITYTAGMNLHIKMLESGNNHHMIEIIFKSFAKALDNATKKDDRIKDVLSTKGSL</sequence>
<comment type="catalytic activity">
    <reaction evidence="6">
        <text>D-erythro-1-(imidazol-4-yl)glycerol 3-phosphate = 3-(imidazol-4-yl)-2-oxopropyl phosphate + H2O</text>
        <dbReference type="Rhea" id="RHEA:11040"/>
        <dbReference type="ChEBI" id="CHEBI:15377"/>
        <dbReference type="ChEBI" id="CHEBI:57766"/>
        <dbReference type="ChEBI" id="CHEBI:58278"/>
        <dbReference type="EC" id="4.2.1.19"/>
    </reaction>
</comment>
<evidence type="ECO:0000256" key="6">
    <source>
        <dbReference type="HAMAP-Rule" id="MF_00076"/>
    </source>
</evidence>
<protein>
    <recommendedName>
        <fullName evidence="2 6">Imidazoleglycerol-phosphate dehydratase</fullName>
        <shortName evidence="6">IGPD</shortName>
        <ecNumber evidence="6">4.2.1.19</ecNumber>
    </recommendedName>
</protein>
<dbReference type="FunFam" id="3.30.230.40:FF:000001">
    <property type="entry name" value="Imidazoleglycerol-phosphate dehydratase HisB"/>
    <property type="match status" value="1"/>
</dbReference>
<proteinExistence type="inferred from homology"/>
<dbReference type="InterPro" id="IPR000807">
    <property type="entry name" value="ImidazoleglycerolP_deHydtase"/>
</dbReference>
<dbReference type="PROSITE" id="PS00954">
    <property type="entry name" value="IGP_DEHYDRATASE_1"/>
    <property type="match status" value="1"/>
</dbReference>
<dbReference type="RefSeq" id="WP_078764912.1">
    <property type="nucleotide sequence ID" value="NZ_FUXZ01000002.1"/>
</dbReference>
<dbReference type="InterPro" id="IPR020565">
    <property type="entry name" value="ImidazoleglycerP_deHydtase_CS"/>
</dbReference>
<dbReference type="UniPathway" id="UPA00031">
    <property type="reaction ID" value="UER00011"/>
</dbReference>